<protein>
    <recommendedName>
        <fullName evidence="3">DUF4439 domain-containing protein</fullName>
    </recommendedName>
</protein>
<evidence type="ECO:0008006" key="3">
    <source>
        <dbReference type="Google" id="ProtNLM"/>
    </source>
</evidence>
<evidence type="ECO:0000313" key="1">
    <source>
        <dbReference type="EMBL" id="MFD1533351.1"/>
    </source>
</evidence>
<organism evidence="1 2">
    <name type="scientific">Pseudonocardia aurantiaca</name>
    <dbReference type="NCBI Taxonomy" id="75290"/>
    <lineage>
        <taxon>Bacteria</taxon>
        <taxon>Bacillati</taxon>
        <taxon>Actinomycetota</taxon>
        <taxon>Actinomycetes</taxon>
        <taxon>Pseudonocardiales</taxon>
        <taxon>Pseudonocardiaceae</taxon>
        <taxon>Pseudonocardia</taxon>
    </lineage>
</organism>
<evidence type="ECO:0000313" key="2">
    <source>
        <dbReference type="Proteomes" id="UP001597145"/>
    </source>
</evidence>
<name>A0ABW4FUP3_9PSEU</name>
<accession>A0ABW4FUP3</accession>
<proteinExistence type="predicted"/>
<comment type="caution">
    <text evidence="1">The sequence shown here is derived from an EMBL/GenBank/DDBJ whole genome shotgun (WGS) entry which is preliminary data.</text>
</comment>
<dbReference type="Proteomes" id="UP001597145">
    <property type="component" value="Unassembled WGS sequence"/>
</dbReference>
<gene>
    <name evidence="1" type="ORF">ACFSCY_28395</name>
</gene>
<keyword evidence="2" id="KW-1185">Reference proteome</keyword>
<sequence>MNEHTQVQLPVRARLAHVENAVATAAAEVGVEHPHHGFRAELDELGARLAQVHDRCHEVDDDAWAAYSARLDRGLDELHVELARAAEHPNSGPSGDDVLFARTARLELDGWLVRLDVPGAASDHPRARELASAASRELADYRANCSTGAGASRAGVGQAMAALRHAAR</sequence>
<dbReference type="RefSeq" id="WP_343985199.1">
    <property type="nucleotide sequence ID" value="NZ_BAAAJG010000026.1"/>
</dbReference>
<dbReference type="EMBL" id="JBHUCP010000025">
    <property type="protein sequence ID" value="MFD1533351.1"/>
    <property type="molecule type" value="Genomic_DNA"/>
</dbReference>
<reference evidence="2" key="1">
    <citation type="journal article" date="2019" name="Int. J. Syst. Evol. Microbiol.">
        <title>The Global Catalogue of Microorganisms (GCM) 10K type strain sequencing project: providing services to taxonomists for standard genome sequencing and annotation.</title>
        <authorList>
            <consortium name="The Broad Institute Genomics Platform"/>
            <consortium name="The Broad Institute Genome Sequencing Center for Infectious Disease"/>
            <person name="Wu L."/>
            <person name="Ma J."/>
        </authorList>
    </citation>
    <scope>NUCLEOTIDE SEQUENCE [LARGE SCALE GENOMIC DNA]</scope>
    <source>
        <strain evidence="2">JCM 12165</strain>
    </source>
</reference>